<dbReference type="FunFam" id="1.20.1300.10:FF:000011">
    <property type="entry name" value="Succinate dehydrogenase cytochrome b560 subunit"/>
    <property type="match status" value="1"/>
</dbReference>
<dbReference type="PANTHER" id="PTHR10978">
    <property type="entry name" value="SUCCINATE DEHYDROGENASE CYTOCHROME B560 SUBUNIT"/>
    <property type="match status" value="1"/>
</dbReference>
<evidence type="ECO:0000256" key="3">
    <source>
        <dbReference type="ARBA" id="ARBA00022692"/>
    </source>
</evidence>
<dbReference type="RefSeq" id="XP_040763797.1">
    <property type="nucleotide sequence ID" value="XM_040906430.1"/>
</dbReference>
<dbReference type="GO" id="GO:0006099">
    <property type="term" value="P:tricarboxylic acid cycle"/>
    <property type="evidence" value="ECO:0007669"/>
    <property type="project" value="InterPro"/>
</dbReference>
<dbReference type="InterPro" id="IPR018495">
    <property type="entry name" value="Succ_DH_cyt_bsu_CS"/>
</dbReference>
<dbReference type="GeneID" id="63823459"/>
<dbReference type="PANTHER" id="PTHR10978:SF5">
    <property type="entry name" value="SUCCINATE DEHYDROGENASE CYTOCHROME B560 SUBUNIT, MITOCHONDRIAL"/>
    <property type="match status" value="1"/>
</dbReference>
<dbReference type="InterPro" id="IPR000701">
    <property type="entry name" value="SuccDH_FuR_B_TM-su"/>
</dbReference>
<keyword evidence="5" id="KW-1133">Transmembrane helix</keyword>
<dbReference type="AlphaFoldDB" id="A0A165E196"/>
<evidence type="ECO:0000256" key="6">
    <source>
        <dbReference type="ARBA" id="ARBA00023004"/>
    </source>
</evidence>
<dbReference type="InParanoid" id="A0A165E196"/>
<evidence type="ECO:0000256" key="7">
    <source>
        <dbReference type="ARBA" id="ARBA00023136"/>
    </source>
</evidence>
<evidence type="ECO:0000256" key="4">
    <source>
        <dbReference type="ARBA" id="ARBA00022723"/>
    </source>
</evidence>
<dbReference type="GO" id="GO:0006121">
    <property type="term" value="P:mitochondrial electron transport, succinate to ubiquinone"/>
    <property type="evidence" value="ECO:0007669"/>
    <property type="project" value="UniProtKB-ARBA"/>
</dbReference>
<evidence type="ECO:0000313" key="9">
    <source>
        <dbReference type="Proteomes" id="UP000076871"/>
    </source>
</evidence>
<dbReference type="PROSITE" id="PS01001">
    <property type="entry name" value="SDH_CYT_2"/>
    <property type="match status" value="1"/>
</dbReference>
<keyword evidence="6" id="KW-0408">Iron</keyword>
<keyword evidence="7" id="KW-0472">Membrane</keyword>
<dbReference type="SUPFAM" id="SSF81343">
    <property type="entry name" value="Fumarate reductase respiratory complex transmembrane subunits"/>
    <property type="match status" value="1"/>
</dbReference>
<dbReference type="InterPro" id="IPR014314">
    <property type="entry name" value="Succ_DH_cytb556"/>
</dbReference>
<dbReference type="FunCoup" id="A0A165E196">
    <property type="interactions" value="203"/>
</dbReference>
<dbReference type="OrthoDB" id="588261at2759"/>
<evidence type="ECO:0000256" key="1">
    <source>
        <dbReference type="ARBA" id="ARBA00004141"/>
    </source>
</evidence>
<gene>
    <name evidence="8" type="ORF">LAESUDRAFT_700922</name>
</gene>
<proteinExistence type="predicted"/>
<dbReference type="Proteomes" id="UP000076871">
    <property type="component" value="Unassembled WGS sequence"/>
</dbReference>
<dbReference type="GO" id="GO:0009055">
    <property type="term" value="F:electron transfer activity"/>
    <property type="evidence" value="ECO:0007669"/>
    <property type="project" value="InterPro"/>
</dbReference>
<dbReference type="STRING" id="1314785.A0A165E196"/>
<dbReference type="EMBL" id="KV427626">
    <property type="protein sequence ID" value="KZT06057.1"/>
    <property type="molecule type" value="Genomic_DNA"/>
</dbReference>
<accession>A0A165E196</accession>
<dbReference type="Gene3D" id="1.20.1300.10">
    <property type="entry name" value="Fumarate reductase/succinate dehydrogenase, transmembrane subunit"/>
    <property type="match status" value="1"/>
</dbReference>
<comment type="subcellular location">
    <subcellularLocation>
        <location evidence="1">Membrane</location>
        <topology evidence="1">Multi-pass membrane protein</topology>
    </subcellularLocation>
</comment>
<evidence type="ECO:0000256" key="2">
    <source>
        <dbReference type="ARBA" id="ARBA00022617"/>
    </source>
</evidence>
<dbReference type="InterPro" id="IPR034804">
    <property type="entry name" value="SQR/QFR_C/D"/>
</dbReference>
<dbReference type="CDD" id="cd03499">
    <property type="entry name" value="SQR_TypeC_SdhC"/>
    <property type="match status" value="1"/>
</dbReference>
<dbReference type="NCBIfam" id="TIGR02970">
    <property type="entry name" value="succ_dehyd_cytB"/>
    <property type="match status" value="1"/>
</dbReference>
<evidence type="ECO:0000256" key="5">
    <source>
        <dbReference type="ARBA" id="ARBA00022989"/>
    </source>
</evidence>
<dbReference type="GO" id="GO:0046872">
    <property type="term" value="F:metal ion binding"/>
    <property type="evidence" value="ECO:0007669"/>
    <property type="project" value="UniProtKB-KW"/>
</dbReference>
<protein>
    <submittedName>
        <fullName evidence="8">SDHC, cytochrome b subunit of succinate dehydrogenase</fullName>
    </submittedName>
</protein>
<keyword evidence="3" id="KW-0812">Transmembrane</keyword>
<dbReference type="GO" id="GO:0005739">
    <property type="term" value="C:mitochondrion"/>
    <property type="evidence" value="ECO:0007669"/>
    <property type="project" value="GOC"/>
</dbReference>
<dbReference type="Pfam" id="PF01127">
    <property type="entry name" value="Sdh_cyt"/>
    <property type="match status" value="1"/>
</dbReference>
<sequence>MMSTRALGLGSALRQVAFKPRFAPALRNAVARRGITTRSLPPSASEEILNAQRLKRPSSPHFTIYQPQLTWVGSIAHRFTGAGLGVLLYAYALAYLVAPTVFDSTHVVEFIAGLPEGLKIAGKTILAAPFAFHSWNGIRHLVWDVGKFTTLKGAYQTGYAVLGATAVTTVALVMM</sequence>
<keyword evidence="9" id="KW-1185">Reference proteome</keyword>
<evidence type="ECO:0000313" key="8">
    <source>
        <dbReference type="EMBL" id="KZT06057.1"/>
    </source>
</evidence>
<dbReference type="GO" id="GO:0016020">
    <property type="term" value="C:membrane"/>
    <property type="evidence" value="ECO:0007669"/>
    <property type="project" value="UniProtKB-SubCell"/>
</dbReference>
<keyword evidence="4" id="KW-0479">Metal-binding</keyword>
<name>A0A165E196_9APHY</name>
<reference evidence="8 9" key="1">
    <citation type="journal article" date="2016" name="Mol. Biol. Evol.">
        <title>Comparative Genomics of Early-Diverging Mushroom-Forming Fungi Provides Insights into the Origins of Lignocellulose Decay Capabilities.</title>
        <authorList>
            <person name="Nagy L.G."/>
            <person name="Riley R."/>
            <person name="Tritt A."/>
            <person name="Adam C."/>
            <person name="Daum C."/>
            <person name="Floudas D."/>
            <person name="Sun H."/>
            <person name="Yadav J.S."/>
            <person name="Pangilinan J."/>
            <person name="Larsson K.H."/>
            <person name="Matsuura K."/>
            <person name="Barry K."/>
            <person name="Labutti K."/>
            <person name="Kuo R."/>
            <person name="Ohm R.A."/>
            <person name="Bhattacharya S.S."/>
            <person name="Shirouzu T."/>
            <person name="Yoshinaga Y."/>
            <person name="Martin F.M."/>
            <person name="Grigoriev I.V."/>
            <person name="Hibbett D.S."/>
        </authorList>
    </citation>
    <scope>NUCLEOTIDE SEQUENCE [LARGE SCALE GENOMIC DNA]</scope>
    <source>
        <strain evidence="8 9">93-53</strain>
    </source>
</reference>
<keyword evidence="2" id="KW-0349">Heme</keyword>
<organism evidence="8 9">
    <name type="scientific">Laetiporus sulphureus 93-53</name>
    <dbReference type="NCBI Taxonomy" id="1314785"/>
    <lineage>
        <taxon>Eukaryota</taxon>
        <taxon>Fungi</taxon>
        <taxon>Dikarya</taxon>
        <taxon>Basidiomycota</taxon>
        <taxon>Agaricomycotina</taxon>
        <taxon>Agaricomycetes</taxon>
        <taxon>Polyporales</taxon>
        <taxon>Laetiporus</taxon>
    </lineage>
</organism>